<feature type="DNA-binding region" description="H-T-H motif" evidence="4">
    <location>
        <begin position="39"/>
        <end position="58"/>
    </location>
</feature>
<dbReference type="Pfam" id="PF00440">
    <property type="entry name" value="TetR_N"/>
    <property type="match status" value="1"/>
</dbReference>
<dbReference type="Gene3D" id="1.10.357.10">
    <property type="entry name" value="Tetracycline Repressor, domain 2"/>
    <property type="match status" value="1"/>
</dbReference>
<name>A0A150HJS7_9MICO</name>
<dbReference type="PROSITE" id="PS50977">
    <property type="entry name" value="HTH_TETR_2"/>
    <property type="match status" value="1"/>
</dbReference>
<dbReference type="Proteomes" id="UP000075357">
    <property type="component" value="Unassembled WGS sequence"/>
</dbReference>
<proteinExistence type="predicted"/>
<accession>A0A150HJS7</accession>
<feature type="domain" description="HTH tetR-type" evidence="5">
    <location>
        <begin position="16"/>
        <end position="76"/>
    </location>
</feature>
<sequence>MVEGMSSEHRRRLSREDRRAQLIASGVAFLASRPLDELTIEALAEREDVSRALVFHYFGTRQGLHTAVVTTARDALIAASAPRAELPPRARLDDTIERIVAFVRAHRGTFYSLVRGVASGDPVVRELVDEARDENAHRIVDVFHELGHADSPMLSVAARAWVAFAEDVLIELGLESDRPAGEIVAFLSRSALAIAASVDR</sequence>
<evidence type="ECO:0000256" key="2">
    <source>
        <dbReference type="ARBA" id="ARBA00023125"/>
    </source>
</evidence>
<comment type="caution">
    <text evidence="6">The sequence shown here is derived from an EMBL/GenBank/DDBJ whole genome shotgun (WGS) entry which is preliminary data.</text>
</comment>
<dbReference type="PANTHER" id="PTHR30055">
    <property type="entry name" value="HTH-TYPE TRANSCRIPTIONAL REGULATOR RUTR"/>
    <property type="match status" value="1"/>
</dbReference>
<dbReference type="EMBL" id="LRAD01000001">
    <property type="protein sequence ID" value="KXZ61970.1"/>
    <property type="molecule type" value="Genomic_DNA"/>
</dbReference>
<dbReference type="GO" id="GO:0003700">
    <property type="term" value="F:DNA-binding transcription factor activity"/>
    <property type="evidence" value="ECO:0007669"/>
    <property type="project" value="TreeGrafter"/>
</dbReference>
<evidence type="ECO:0000259" key="5">
    <source>
        <dbReference type="PROSITE" id="PS50977"/>
    </source>
</evidence>
<dbReference type="PANTHER" id="PTHR30055:SF174">
    <property type="entry name" value="TRANSCRIPTIONAL REGULATORY PROTEIN (PROBABLY TETR-FAMILY)-RELATED"/>
    <property type="match status" value="1"/>
</dbReference>
<dbReference type="PATRIC" id="fig|36807.3.peg.14"/>
<evidence type="ECO:0000313" key="7">
    <source>
        <dbReference type="Proteomes" id="UP000075357"/>
    </source>
</evidence>
<dbReference type="InterPro" id="IPR054129">
    <property type="entry name" value="DesT_TetR_C"/>
</dbReference>
<reference evidence="6 7" key="1">
    <citation type="submission" date="2016-01" db="EMBL/GenBank/DDBJ databases">
        <title>Draft genome sequences of Microbacterium laevaniformans LCDC 91-0039 and the type strain of Microbacterium hominis LCDC 84-209.</title>
        <authorList>
            <person name="Bernier A.-M."/>
            <person name="Bernard K."/>
        </authorList>
    </citation>
    <scope>NUCLEOTIDE SEQUENCE [LARGE SCALE GENOMIC DNA]</scope>
    <source>
        <strain evidence="6 7">LCDC 91-0039</strain>
    </source>
</reference>
<keyword evidence="2 4" id="KW-0238">DNA-binding</keyword>
<dbReference type="GO" id="GO:0000976">
    <property type="term" value="F:transcription cis-regulatory region binding"/>
    <property type="evidence" value="ECO:0007669"/>
    <property type="project" value="TreeGrafter"/>
</dbReference>
<evidence type="ECO:0000256" key="4">
    <source>
        <dbReference type="PROSITE-ProRule" id="PRU00335"/>
    </source>
</evidence>
<dbReference type="SUPFAM" id="SSF46689">
    <property type="entry name" value="Homeodomain-like"/>
    <property type="match status" value="1"/>
</dbReference>
<keyword evidence="1" id="KW-0805">Transcription regulation</keyword>
<evidence type="ECO:0000256" key="1">
    <source>
        <dbReference type="ARBA" id="ARBA00023015"/>
    </source>
</evidence>
<protein>
    <submittedName>
        <fullName evidence="6">HTH-type transcriptional regulator BetI</fullName>
    </submittedName>
</protein>
<keyword evidence="7" id="KW-1185">Reference proteome</keyword>
<dbReference type="AlphaFoldDB" id="A0A150HJS7"/>
<dbReference type="STRING" id="36807.Mlaev_00014"/>
<dbReference type="Pfam" id="PF21943">
    <property type="entry name" value="TetR_C_46"/>
    <property type="match status" value="1"/>
</dbReference>
<evidence type="ECO:0000313" key="6">
    <source>
        <dbReference type="EMBL" id="KXZ61970.1"/>
    </source>
</evidence>
<evidence type="ECO:0000256" key="3">
    <source>
        <dbReference type="ARBA" id="ARBA00023163"/>
    </source>
</evidence>
<dbReference type="InterPro" id="IPR050109">
    <property type="entry name" value="HTH-type_TetR-like_transc_reg"/>
</dbReference>
<dbReference type="InterPro" id="IPR009057">
    <property type="entry name" value="Homeodomain-like_sf"/>
</dbReference>
<keyword evidence="3" id="KW-0804">Transcription</keyword>
<organism evidence="6 7">
    <name type="scientific">Microbacterium laevaniformans</name>
    <dbReference type="NCBI Taxonomy" id="36807"/>
    <lineage>
        <taxon>Bacteria</taxon>
        <taxon>Bacillati</taxon>
        <taxon>Actinomycetota</taxon>
        <taxon>Actinomycetes</taxon>
        <taxon>Micrococcales</taxon>
        <taxon>Microbacteriaceae</taxon>
        <taxon>Microbacterium</taxon>
    </lineage>
</organism>
<gene>
    <name evidence="6" type="primary">betI_1</name>
    <name evidence="6" type="ORF">Mlaev_00014</name>
</gene>
<dbReference type="InterPro" id="IPR001647">
    <property type="entry name" value="HTH_TetR"/>
</dbReference>